<keyword evidence="2" id="KW-1185">Reference proteome</keyword>
<organism evidence="1 2">
    <name type="scientific">Photobacterium marinum</name>
    <dbReference type="NCBI Taxonomy" id="1056511"/>
    <lineage>
        <taxon>Bacteria</taxon>
        <taxon>Pseudomonadati</taxon>
        <taxon>Pseudomonadota</taxon>
        <taxon>Gammaproteobacteria</taxon>
        <taxon>Vibrionales</taxon>
        <taxon>Vibrionaceae</taxon>
        <taxon>Photobacterium</taxon>
    </lineage>
</organism>
<evidence type="ECO:0000313" key="1">
    <source>
        <dbReference type="EMBL" id="ELR66068.1"/>
    </source>
</evidence>
<gene>
    <name evidence="1" type="ORF">C942_00510</name>
</gene>
<name>L8JCP9_9GAMM</name>
<dbReference type="PATRIC" id="fig|1056511.3.peg.1999"/>
<comment type="caution">
    <text evidence="1">The sequence shown here is derived from an EMBL/GenBank/DDBJ whole genome shotgun (WGS) entry which is preliminary data.</text>
</comment>
<sequence length="135" mass="15940">MDKTVYVESDTGTINREHHTNIVNDVSKADYKIYINKYTCQPDILYEIETDCDYEPERFIPLKYHLTEYQALGKNEYQQQLKETDFKILKELEKMFLQDHPLVTQRNELRNGFNKTVGKLKEEGAINDSNGRVDD</sequence>
<dbReference type="AlphaFoldDB" id="L8JCP9"/>
<dbReference type="Proteomes" id="UP000011134">
    <property type="component" value="Unassembled WGS sequence"/>
</dbReference>
<dbReference type="EMBL" id="AMZO01000013">
    <property type="protein sequence ID" value="ELR66068.1"/>
    <property type="molecule type" value="Genomic_DNA"/>
</dbReference>
<proteinExistence type="predicted"/>
<reference evidence="1 2" key="1">
    <citation type="submission" date="2012-12" db="EMBL/GenBank/DDBJ databases">
        <title>Genome Assembly of Photobacterium sp. AK15.</title>
        <authorList>
            <person name="Khatri I."/>
            <person name="Vaidya B."/>
            <person name="Srinivas T.N.R."/>
            <person name="Subramanian S."/>
            <person name="Pinnaka A."/>
        </authorList>
    </citation>
    <scope>NUCLEOTIDE SEQUENCE [LARGE SCALE GENOMIC DNA]</scope>
    <source>
        <strain evidence="1 2">AK15</strain>
    </source>
</reference>
<evidence type="ECO:0000313" key="2">
    <source>
        <dbReference type="Proteomes" id="UP000011134"/>
    </source>
</evidence>
<accession>L8JCP9</accession>
<protein>
    <submittedName>
        <fullName evidence="1">Uncharacterized protein</fullName>
    </submittedName>
</protein>